<keyword evidence="4" id="KW-1185">Reference proteome</keyword>
<reference evidence="3 4" key="1">
    <citation type="submission" date="2019-02" db="EMBL/GenBank/DDBJ databases">
        <title>Deep-cultivation of Planctomycetes and their phenomic and genomic characterization uncovers novel biology.</title>
        <authorList>
            <person name="Wiegand S."/>
            <person name="Jogler M."/>
            <person name="Boedeker C."/>
            <person name="Pinto D."/>
            <person name="Vollmers J."/>
            <person name="Rivas-Marin E."/>
            <person name="Kohn T."/>
            <person name="Peeters S.H."/>
            <person name="Heuer A."/>
            <person name="Rast P."/>
            <person name="Oberbeckmann S."/>
            <person name="Bunk B."/>
            <person name="Jeske O."/>
            <person name="Meyerdierks A."/>
            <person name="Storesund J.E."/>
            <person name="Kallscheuer N."/>
            <person name="Luecker S."/>
            <person name="Lage O.M."/>
            <person name="Pohl T."/>
            <person name="Merkel B.J."/>
            <person name="Hornburger P."/>
            <person name="Mueller R.-W."/>
            <person name="Bruemmer F."/>
            <person name="Labrenz M."/>
            <person name="Spormann A.M."/>
            <person name="Op den Camp H."/>
            <person name="Overmann J."/>
            <person name="Amann R."/>
            <person name="Jetten M.S.M."/>
            <person name="Mascher T."/>
            <person name="Medema M.H."/>
            <person name="Devos D.P."/>
            <person name="Kaster A.-K."/>
            <person name="Ovreas L."/>
            <person name="Rohde M."/>
            <person name="Galperin M.Y."/>
            <person name="Jogler C."/>
        </authorList>
    </citation>
    <scope>NUCLEOTIDE SEQUENCE [LARGE SCALE GENOMIC DNA]</scope>
    <source>
        <strain evidence="3 4">ETA_A8</strain>
    </source>
</reference>
<keyword evidence="1" id="KW-0378">Hydrolase</keyword>
<dbReference type="InterPro" id="IPR000555">
    <property type="entry name" value="JAMM/MPN+_dom"/>
</dbReference>
<proteinExistence type="predicted"/>
<keyword evidence="1" id="KW-0482">Metalloprotease</keyword>
<dbReference type="KEGG" id="aagg:ETAA8_05620"/>
<evidence type="ECO:0000313" key="3">
    <source>
        <dbReference type="EMBL" id="QDU25493.1"/>
    </source>
</evidence>
<gene>
    <name evidence="3" type="ORF">ETAA8_05620</name>
</gene>
<evidence type="ECO:0000313" key="4">
    <source>
        <dbReference type="Proteomes" id="UP000315017"/>
    </source>
</evidence>
<dbReference type="SUPFAM" id="SSF102712">
    <property type="entry name" value="JAB1/MPN domain"/>
    <property type="match status" value="1"/>
</dbReference>
<dbReference type="Pfam" id="PF01398">
    <property type="entry name" value="JAB"/>
    <property type="match status" value="1"/>
</dbReference>
<dbReference type="EMBL" id="CP036274">
    <property type="protein sequence ID" value="QDU25493.1"/>
    <property type="molecule type" value="Genomic_DNA"/>
</dbReference>
<name>A0A517Y5H3_9BACT</name>
<dbReference type="AlphaFoldDB" id="A0A517Y5H3"/>
<dbReference type="RefSeq" id="WP_145084517.1">
    <property type="nucleotide sequence ID" value="NZ_CP036274.1"/>
</dbReference>
<evidence type="ECO:0000259" key="2">
    <source>
        <dbReference type="PROSITE" id="PS50249"/>
    </source>
</evidence>
<dbReference type="Proteomes" id="UP000315017">
    <property type="component" value="Chromosome"/>
</dbReference>
<evidence type="ECO:0000256" key="1">
    <source>
        <dbReference type="ARBA" id="ARBA00023049"/>
    </source>
</evidence>
<organism evidence="3 4">
    <name type="scientific">Anatilimnocola aggregata</name>
    <dbReference type="NCBI Taxonomy" id="2528021"/>
    <lineage>
        <taxon>Bacteria</taxon>
        <taxon>Pseudomonadati</taxon>
        <taxon>Planctomycetota</taxon>
        <taxon>Planctomycetia</taxon>
        <taxon>Pirellulales</taxon>
        <taxon>Pirellulaceae</taxon>
        <taxon>Anatilimnocola</taxon>
    </lineage>
</organism>
<sequence>MTSARAKEPFDLDRLRDARQLGTLYRSGAVVVIEEPVLDEILSYSSHDLVREVGGFLLGEIHQEEPNCVIVRHFHPAVQATSRAASLTFTHETWSDLHRQAELRFPGAVVVGWQHTHPGFGVFLSAYDLFIHRNFFSLPWQIAMVVDPRRQELGFFHWRADEVLDCGFVCLGG</sequence>
<dbReference type="GO" id="GO:0008237">
    <property type="term" value="F:metallopeptidase activity"/>
    <property type="evidence" value="ECO:0007669"/>
    <property type="project" value="UniProtKB-KW"/>
</dbReference>
<protein>
    <submittedName>
        <fullName evidence="3">Mov34/MPN/PAD-1 family protein</fullName>
    </submittedName>
</protein>
<keyword evidence="1" id="KW-0645">Protease</keyword>
<accession>A0A517Y5H3</accession>
<dbReference type="Gene3D" id="3.40.140.10">
    <property type="entry name" value="Cytidine Deaminase, domain 2"/>
    <property type="match status" value="1"/>
</dbReference>
<feature type="domain" description="MPN" evidence="2">
    <location>
        <begin position="31"/>
        <end position="167"/>
    </location>
</feature>
<dbReference type="PROSITE" id="PS50249">
    <property type="entry name" value="MPN"/>
    <property type="match status" value="1"/>
</dbReference>
<dbReference type="OrthoDB" id="3292458at2"/>
<dbReference type="InterPro" id="IPR037518">
    <property type="entry name" value="MPN"/>
</dbReference>